<reference evidence="2 3" key="1">
    <citation type="submission" date="2015-10" db="EMBL/GenBank/DDBJ databases">
        <title>Draft genome sequence of Streptomyces curacoi DSM 40107, type strain for the species Streptomyces curacoi.</title>
        <authorList>
            <person name="Ruckert C."/>
            <person name="Winkler A."/>
            <person name="Kalinowski J."/>
            <person name="Kampfer P."/>
            <person name="Glaeser S."/>
        </authorList>
    </citation>
    <scope>NUCLEOTIDE SEQUENCE [LARGE SCALE GENOMIC DNA]</scope>
    <source>
        <strain evidence="2 3">DSM 40107</strain>
    </source>
</reference>
<sequence>MVAALPDADRESYLAANTFITWSGGRAAFSWADFLTHVGARQKSTPAFDAFDLSTGENNLFGKGTTQARHFTLYSLRHYSGGSARLDSDLLTTGTRATAPTPTRATSSSGSPGSAATGAGRSSPPPARAGPMNAVPTNAVPTIAVPTAAVPTTAVPTTTVPTTTVAGFPS</sequence>
<evidence type="ECO:0000313" key="2">
    <source>
        <dbReference type="EMBL" id="KUM72433.1"/>
    </source>
</evidence>
<dbReference type="Proteomes" id="UP000054024">
    <property type="component" value="Unassembled WGS sequence"/>
</dbReference>
<gene>
    <name evidence="2" type="ORF">AQI70_24410</name>
</gene>
<evidence type="ECO:0000256" key="1">
    <source>
        <dbReference type="SAM" id="MobiDB-lite"/>
    </source>
</evidence>
<evidence type="ECO:0000313" key="3">
    <source>
        <dbReference type="Proteomes" id="UP000054024"/>
    </source>
</evidence>
<feature type="compositionally biased region" description="Low complexity" evidence="1">
    <location>
        <begin position="94"/>
        <end position="122"/>
    </location>
</feature>
<organism evidence="2 3">
    <name type="scientific">Streptomyces curacoi</name>
    <dbReference type="NCBI Taxonomy" id="146536"/>
    <lineage>
        <taxon>Bacteria</taxon>
        <taxon>Bacillati</taxon>
        <taxon>Actinomycetota</taxon>
        <taxon>Actinomycetes</taxon>
        <taxon>Kitasatosporales</taxon>
        <taxon>Streptomycetaceae</taxon>
        <taxon>Streptomyces</taxon>
    </lineage>
</organism>
<protein>
    <submittedName>
        <fullName evidence="2">Uncharacterized protein</fullName>
    </submittedName>
</protein>
<dbReference type="Gene3D" id="3.40.50.1820">
    <property type="entry name" value="alpha/beta hydrolase"/>
    <property type="match status" value="1"/>
</dbReference>
<name>A0A117P3M0_9ACTN</name>
<dbReference type="InterPro" id="IPR029058">
    <property type="entry name" value="AB_hydrolase_fold"/>
</dbReference>
<accession>A0A117P3M0</accession>
<keyword evidence="3" id="KW-1185">Reference proteome</keyword>
<dbReference type="AlphaFoldDB" id="A0A117P3M0"/>
<proteinExistence type="predicted"/>
<dbReference type="STRING" id="146536.AQI70_24410"/>
<feature type="region of interest" description="Disordered" evidence="1">
    <location>
        <begin position="94"/>
        <end position="136"/>
    </location>
</feature>
<dbReference type="EMBL" id="LMWJ01000017">
    <property type="protein sequence ID" value="KUM72433.1"/>
    <property type="molecule type" value="Genomic_DNA"/>
</dbReference>
<comment type="caution">
    <text evidence="2">The sequence shown here is derived from an EMBL/GenBank/DDBJ whole genome shotgun (WGS) entry which is preliminary data.</text>
</comment>